<sequence length="102" mass="11749">MFKSKNTGDLTKDDKHKIEDKEGIKSETGDFELDKRQLQKEKDIFECLKSEDCLSYKAKLIDCHAQVDRNIVSADAACNTELLKMVQCIHQCIEKKQKDPDD</sequence>
<feature type="compositionally biased region" description="Basic and acidic residues" evidence="1">
    <location>
        <begin position="10"/>
        <end position="21"/>
    </location>
</feature>
<protein>
    <recommendedName>
        <fullName evidence="4">Ubiquinol-cytochrome C reductase hinge domain-containing protein</fullName>
    </recommendedName>
</protein>
<comment type="caution">
    <text evidence="2">The sequence shown here is derived from an EMBL/GenBank/DDBJ whole genome shotgun (WGS) entry which is preliminary data.</text>
</comment>
<evidence type="ECO:0000256" key="1">
    <source>
        <dbReference type="SAM" id="MobiDB-lite"/>
    </source>
</evidence>
<keyword evidence="3" id="KW-1185">Reference proteome</keyword>
<evidence type="ECO:0000313" key="2">
    <source>
        <dbReference type="EMBL" id="KAG8199536.1"/>
    </source>
</evidence>
<evidence type="ECO:0008006" key="4">
    <source>
        <dbReference type="Google" id="ProtNLM"/>
    </source>
</evidence>
<organism evidence="2 3">
    <name type="scientific">Oedothorax gibbosus</name>
    <dbReference type="NCBI Taxonomy" id="931172"/>
    <lineage>
        <taxon>Eukaryota</taxon>
        <taxon>Metazoa</taxon>
        <taxon>Ecdysozoa</taxon>
        <taxon>Arthropoda</taxon>
        <taxon>Chelicerata</taxon>
        <taxon>Arachnida</taxon>
        <taxon>Araneae</taxon>
        <taxon>Araneomorphae</taxon>
        <taxon>Entelegynae</taxon>
        <taxon>Araneoidea</taxon>
        <taxon>Linyphiidae</taxon>
        <taxon>Erigoninae</taxon>
        <taxon>Oedothorax</taxon>
    </lineage>
</organism>
<dbReference type="AlphaFoldDB" id="A0AAV6VTZ9"/>
<name>A0AAV6VTZ9_9ARAC</name>
<dbReference type="EMBL" id="JAFNEN010000026">
    <property type="protein sequence ID" value="KAG8199536.1"/>
    <property type="molecule type" value="Genomic_DNA"/>
</dbReference>
<evidence type="ECO:0000313" key="3">
    <source>
        <dbReference type="Proteomes" id="UP000827092"/>
    </source>
</evidence>
<dbReference type="Proteomes" id="UP000827092">
    <property type="component" value="Unassembled WGS sequence"/>
</dbReference>
<feature type="region of interest" description="Disordered" evidence="1">
    <location>
        <begin position="1"/>
        <end position="21"/>
    </location>
</feature>
<accession>A0AAV6VTZ9</accession>
<reference evidence="2 3" key="1">
    <citation type="journal article" date="2022" name="Nat. Ecol. Evol.">
        <title>A masculinizing supergene underlies an exaggerated male reproductive morph in a spider.</title>
        <authorList>
            <person name="Hendrickx F."/>
            <person name="De Corte Z."/>
            <person name="Sonet G."/>
            <person name="Van Belleghem S.M."/>
            <person name="Kostlbacher S."/>
            <person name="Vangestel C."/>
        </authorList>
    </citation>
    <scope>NUCLEOTIDE SEQUENCE [LARGE SCALE GENOMIC DNA]</scope>
    <source>
        <strain evidence="2">W744_W776</strain>
    </source>
</reference>
<proteinExistence type="predicted"/>
<gene>
    <name evidence="2" type="ORF">JTE90_009377</name>
</gene>